<dbReference type="AlphaFoldDB" id="A0A1D8ACR2"/>
<dbReference type="InterPro" id="IPR016634">
    <property type="entry name" value="CapW-like"/>
</dbReference>
<dbReference type="RefSeq" id="WP_069709525.1">
    <property type="nucleotide sequence ID" value="NZ_CP017076.1"/>
</dbReference>
<dbReference type="InterPro" id="IPR026881">
    <property type="entry name" value="WYL_dom"/>
</dbReference>
<feature type="domain" description="WYL" evidence="1">
    <location>
        <begin position="119"/>
        <end position="186"/>
    </location>
</feature>
<evidence type="ECO:0000259" key="3">
    <source>
        <dbReference type="Pfam" id="PF26109"/>
    </source>
</evidence>
<name>A0A1D8ACR2_9SPHN</name>
<evidence type="ECO:0000313" key="5">
    <source>
        <dbReference type="Proteomes" id="UP000094626"/>
    </source>
</evidence>
<geneLocation type="plasmid" evidence="4 5">
    <name>pSA1</name>
</geneLocation>
<protein>
    <submittedName>
        <fullName evidence="4">Transcriptional regulator</fullName>
    </submittedName>
</protein>
<keyword evidence="4" id="KW-0614">Plasmid</keyword>
<proteinExistence type="predicted"/>
<dbReference type="InterPro" id="IPR059020">
    <property type="entry name" value="CapW_CTD"/>
</dbReference>
<dbReference type="PROSITE" id="PS52050">
    <property type="entry name" value="WYL"/>
    <property type="match status" value="1"/>
</dbReference>
<organism evidence="4 5">
    <name type="scientific">Novosphingobium resinovorum</name>
    <dbReference type="NCBI Taxonomy" id="158500"/>
    <lineage>
        <taxon>Bacteria</taxon>
        <taxon>Pseudomonadati</taxon>
        <taxon>Pseudomonadota</taxon>
        <taxon>Alphaproteobacteria</taxon>
        <taxon>Sphingomonadales</taxon>
        <taxon>Sphingomonadaceae</taxon>
        <taxon>Novosphingobium</taxon>
    </lineage>
</organism>
<dbReference type="Pfam" id="PF26107">
    <property type="entry name" value="BrxR_CTD"/>
    <property type="match status" value="1"/>
</dbReference>
<dbReference type="InterPro" id="IPR051534">
    <property type="entry name" value="CBASS_pafABC_assoc_protein"/>
</dbReference>
<dbReference type="Pfam" id="PF13280">
    <property type="entry name" value="WYL"/>
    <property type="match status" value="1"/>
</dbReference>
<reference evidence="5" key="1">
    <citation type="journal article" date="2017" name="J. Biotechnol.">
        <title>Complete genome sequence of Novosphingobium resinovorum SA1, a versatile xenobiotic-degrading bacterium capable of utilizing sulfanilic acid.</title>
        <authorList>
            <person name="Hegedus B."/>
            <person name="Kos P.B."/>
            <person name="Balint B."/>
            <person name="Maroti G."/>
            <person name="Gan H.M."/>
            <person name="Perei K."/>
            <person name="Rakhely G."/>
        </authorList>
    </citation>
    <scope>NUCLEOTIDE SEQUENCE [LARGE SCALE GENOMIC DNA]</scope>
    <source>
        <strain evidence="5">SA1</strain>
    </source>
</reference>
<dbReference type="PANTHER" id="PTHR34580:SF3">
    <property type="entry name" value="PROTEIN PAFB"/>
    <property type="match status" value="1"/>
</dbReference>
<dbReference type="PANTHER" id="PTHR34580">
    <property type="match status" value="1"/>
</dbReference>
<evidence type="ECO:0000313" key="4">
    <source>
        <dbReference type="EMBL" id="AOR79835.1"/>
    </source>
</evidence>
<accession>A0A1D8ACR2</accession>
<dbReference type="KEGG" id="nre:BES08_24060"/>
<dbReference type="PIRSF" id="PIRSF015558">
    <property type="entry name" value="Txn_reg_DeoR_prd"/>
    <property type="match status" value="1"/>
</dbReference>
<dbReference type="OrthoDB" id="6400324at2"/>
<feature type="domain" description="DNA-binding transcriptional repressor CapW C-terminal dimerisation" evidence="2">
    <location>
        <begin position="208"/>
        <end position="277"/>
    </location>
</feature>
<dbReference type="InterPro" id="IPR059019">
    <property type="entry name" value="WHD_CapW"/>
</dbReference>
<keyword evidence="5" id="KW-1185">Reference proteome</keyword>
<evidence type="ECO:0000259" key="1">
    <source>
        <dbReference type="Pfam" id="PF13280"/>
    </source>
</evidence>
<gene>
    <name evidence="4" type="ORF">BES08_24060</name>
</gene>
<sequence>MLKWGVERRLEFIEFRLFWEGGVNRSDLIDTFGVSVPQASKDLTHYQERAPQNAVYDKSARRYVAGPEFQPVFLDPDPDAYLMRLRSMAEGFADAGANWLAAPPDMDIALTLRRKVDTEVLRSVLAAVREERSLDLHYQSMNRDRPDPAWRRITPHAFGFDGLRWHVRAWCHETERFKDFLLSRVLGFGEFGEPGAAAAQDRLWQETFDITLVPHPDLSVGQQAVVAKDYNMADGRAVLTVRYAMLFYVLKRLGLLDGARLRDPRTQHIVAADEDEVAAALERAQHEFDEADTANGAVPK</sequence>
<evidence type="ECO:0000259" key="2">
    <source>
        <dbReference type="Pfam" id="PF26107"/>
    </source>
</evidence>
<dbReference type="Pfam" id="PF26109">
    <property type="entry name" value="WHD_BrxR"/>
    <property type="match status" value="1"/>
</dbReference>
<dbReference type="EMBL" id="CP017076">
    <property type="protein sequence ID" value="AOR79835.1"/>
    <property type="molecule type" value="Genomic_DNA"/>
</dbReference>
<dbReference type="Proteomes" id="UP000094626">
    <property type="component" value="Plasmid pSA1"/>
</dbReference>
<feature type="domain" description="DNA-binding transcriptional repressor CapW winged helix-turn-helix" evidence="3">
    <location>
        <begin position="6"/>
        <end position="86"/>
    </location>
</feature>